<evidence type="ECO:0000313" key="2">
    <source>
        <dbReference type="EMBL" id="KYQ57816.1"/>
    </source>
</evidence>
<evidence type="ECO:0000256" key="1">
    <source>
        <dbReference type="SAM" id="MobiDB-lite"/>
    </source>
</evidence>
<proteinExistence type="predicted"/>
<feature type="region of interest" description="Disordered" evidence="1">
    <location>
        <begin position="310"/>
        <end position="333"/>
    </location>
</feature>
<organism evidence="2 3">
    <name type="scientific">Mycetomoellerius zeteki</name>
    <dbReference type="NCBI Taxonomy" id="64791"/>
    <lineage>
        <taxon>Eukaryota</taxon>
        <taxon>Metazoa</taxon>
        <taxon>Ecdysozoa</taxon>
        <taxon>Arthropoda</taxon>
        <taxon>Hexapoda</taxon>
        <taxon>Insecta</taxon>
        <taxon>Pterygota</taxon>
        <taxon>Neoptera</taxon>
        <taxon>Endopterygota</taxon>
        <taxon>Hymenoptera</taxon>
        <taxon>Apocrita</taxon>
        <taxon>Aculeata</taxon>
        <taxon>Formicoidea</taxon>
        <taxon>Formicidae</taxon>
        <taxon>Myrmicinae</taxon>
        <taxon>Mycetomoellerius</taxon>
    </lineage>
</organism>
<evidence type="ECO:0008006" key="4">
    <source>
        <dbReference type="Google" id="ProtNLM"/>
    </source>
</evidence>
<protein>
    <recommendedName>
        <fullName evidence="4">Nucleic-acid-binding protein from mobile element jockey</fullName>
    </recommendedName>
</protein>
<gene>
    <name evidence="2" type="ORF">ALC60_03214</name>
</gene>
<evidence type="ECO:0000313" key="3">
    <source>
        <dbReference type="Proteomes" id="UP000075809"/>
    </source>
</evidence>
<keyword evidence="3" id="KW-1185">Reference proteome</keyword>
<feature type="compositionally biased region" description="Low complexity" evidence="1">
    <location>
        <begin position="316"/>
        <end position="333"/>
    </location>
</feature>
<accession>A0A151XBQ5</accession>
<dbReference type="EMBL" id="KQ982319">
    <property type="protein sequence ID" value="KYQ57816.1"/>
    <property type="molecule type" value="Genomic_DNA"/>
</dbReference>
<reference evidence="2 3" key="1">
    <citation type="submission" date="2015-09" db="EMBL/GenBank/DDBJ databases">
        <title>Trachymyrmex zeteki WGS genome.</title>
        <authorList>
            <person name="Nygaard S."/>
            <person name="Hu H."/>
            <person name="Boomsma J."/>
            <person name="Zhang G."/>
        </authorList>
    </citation>
    <scope>NUCLEOTIDE SEQUENCE [LARGE SCALE GENOMIC DNA]</scope>
    <source>
        <strain evidence="2">Tzet28-1</strain>
        <tissue evidence="2">Whole body</tissue>
    </source>
</reference>
<dbReference type="AlphaFoldDB" id="A0A151XBQ5"/>
<feature type="region of interest" description="Disordered" evidence="1">
    <location>
        <begin position="206"/>
        <end position="229"/>
    </location>
</feature>
<name>A0A151XBQ5_9HYME</name>
<dbReference type="Proteomes" id="UP000075809">
    <property type="component" value="Unassembled WGS sequence"/>
</dbReference>
<feature type="region of interest" description="Disordered" evidence="1">
    <location>
        <begin position="255"/>
        <end position="289"/>
    </location>
</feature>
<sequence length="420" mass="46897">MIEVKSSEAANRLVENTIFPKHNLRAFIPAFKVLRTGVIQDVPTQIDDETLRTCIESPRAKILDVQRLNRRTVVDGKVEYVPAKTIRIKFAGQLLPQFVYIFKVRHEVRPFIPRPRTCNACFRTGHVQTTCRGAPRCLYCGGGKHNESNDTCQLQEGTPKCINCQGEHWANSSECPVIKRQHAIVNIAAVQNISIADAKTIVNSGKSLPKDAPNPYNSSSFPGLPDKGNSAFIRPNRFGLLGVDEQEDDLPSYANVFKSRPVPRPQRPRSGFNKEDSLRHPQRQNSQHNFEEFHNNWSETNGRMPSISGNSVAFHGNTGTRSSSTGTGKSSGTAPDAAELILLISEIITHFQNGNWPCIFNSVIRLVKILSNMFGPPPSPPGGGGSTVYPDFSENYFSQQSPTYNDHYDYDQEFNARFRH</sequence>